<evidence type="ECO:0000256" key="3">
    <source>
        <dbReference type="PIRSR" id="PIRSR000390-2"/>
    </source>
</evidence>
<dbReference type="InterPro" id="IPR015421">
    <property type="entry name" value="PyrdxlP-dep_Trfase_major"/>
</dbReference>
<dbReference type="EMBL" id="CP002382">
    <property type="protein sequence ID" value="AEP09337.1"/>
    <property type="molecule type" value="Genomic_DNA"/>
</dbReference>
<proteinExistence type="inferred from homology"/>
<protein>
    <submittedName>
        <fullName evidence="5">Perosamine synthetase</fullName>
    </submittedName>
</protein>
<dbReference type="AlphaFoldDB" id="G2KLV8"/>
<feature type="modified residue" description="N6-(pyridoxal phosphate)lysine" evidence="3">
    <location>
        <position position="158"/>
    </location>
</feature>
<dbReference type="STRING" id="856793.MICA_1007"/>
<dbReference type="HOGENOM" id="CLU_033332_7_2_5"/>
<gene>
    <name evidence="5" type="ordered locus">MICA_1007</name>
</gene>
<evidence type="ECO:0000313" key="5">
    <source>
        <dbReference type="EMBL" id="AEP09337.1"/>
    </source>
</evidence>
<dbReference type="PIRSF" id="PIRSF000390">
    <property type="entry name" value="PLP_StrS"/>
    <property type="match status" value="1"/>
</dbReference>
<dbReference type="InterPro" id="IPR000653">
    <property type="entry name" value="DegT/StrS_aminotransferase"/>
</dbReference>
<evidence type="ECO:0000256" key="1">
    <source>
        <dbReference type="ARBA" id="ARBA00037999"/>
    </source>
</evidence>
<dbReference type="GO" id="GO:0000271">
    <property type="term" value="P:polysaccharide biosynthetic process"/>
    <property type="evidence" value="ECO:0007669"/>
    <property type="project" value="TreeGrafter"/>
</dbReference>
<dbReference type="Gene3D" id="3.90.1150.10">
    <property type="entry name" value="Aspartate Aminotransferase, domain 1"/>
    <property type="match status" value="1"/>
</dbReference>
<dbReference type="Gene3D" id="3.40.640.10">
    <property type="entry name" value="Type I PLP-dependent aspartate aminotransferase-like (Major domain)"/>
    <property type="match status" value="1"/>
</dbReference>
<dbReference type="InterPro" id="IPR015422">
    <property type="entry name" value="PyrdxlP-dep_Trfase_small"/>
</dbReference>
<organism evidence="5 6">
    <name type="scientific">Micavibrio aeruginosavorus (strain ARL-13)</name>
    <dbReference type="NCBI Taxonomy" id="856793"/>
    <lineage>
        <taxon>Bacteria</taxon>
        <taxon>Pseudomonadati</taxon>
        <taxon>Bdellovibrionota</taxon>
        <taxon>Bdellovibrionia</taxon>
        <taxon>Bdellovibrionales</taxon>
        <taxon>Pseudobdellovibrionaceae</taxon>
        <taxon>Micavibrio</taxon>
    </lineage>
</organism>
<dbReference type="Pfam" id="PF01041">
    <property type="entry name" value="DegT_DnrJ_EryC1"/>
    <property type="match status" value="1"/>
</dbReference>
<evidence type="ECO:0000313" key="6">
    <source>
        <dbReference type="Proteomes" id="UP000009286"/>
    </source>
</evidence>
<comment type="similarity">
    <text evidence="1 4">Belongs to the DegT/DnrJ/EryC1 family.</text>
</comment>
<sequence length="356" mass="39253">MSGWLTQGPKVAAFEKAFAERHQVKHALAVTSCTTGLHLALAGLGIGPGDEVIVPAFTWVATANVVLYCNATPVFVDVDPKTYNLDIAQIASKVTEKTKAVIAVHLFGRCVDIDALRAALPARVKIVEDAACAAGSDWKGRPAGSLGDVGVFSFHPRKSVTTGEGGMVTTNDPALAEVMDQMRNHGASISEEQRHRGPRPYLLPDFNLLGYNYRMTDLQGAVGLVQLSKLDKFIDERARWADFYHDALRDIPWLRTPNSDNSCRHGWQAYVTYVDAKTAPRPRNDIMQYLMDAGIATRPGTHAVHMLGYYRDRFNLKPEDFPGAQDCNDNTMAIPLHNRMTEEDYHYVVQALKAVA</sequence>
<name>G2KLV8_MICAA</name>
<reference evidence="5 6" key="1">
    <citation type="journal article" date="2011" name="BMC Genomics">
        <title>Genomic insights into an obligate epibiotic bacterial predator: Micavibrio aeruginosavorus ARL-13.</title>
        <authorList>
            <person name="Wang Z."/>
            <person name="Kadouri D."/>
            <person name="Wu M."/>
        </authorList>
    </citation>
    <scope>NUCLEOTIDE SEQUENCE [LARGE SCALE GENOMIC DNA]</scope>
    <source>
        <strain evidence="5 6">ARL-13</strain>
    </source>
</reference>
<feature type="active site" description="Proton acceptor" evidence="2">
    <location>
        <position position="158"/>
    </location>
</feature>
<dbReference type="SUPFAM" id="SSF53383">
    <property type="entry name" value="PLP-dependent transferases"/>
    <property type="match status" value="1"/>
</dbReference>
<evidence type="ECO:0000256" key="2">
    <source>
        <dbReference type="PIRSR" id="PIRSR000390-1"/>
    </source>
</evidence>
<accession>G2KLV8</accession>
<keyword evidence="6" id="KW-1185">Reference proteome</keyword>
<evidence type="ECO:0000256" key="4">
    <source>
        <dbReference type="RuleBase" id="RU004508"/>
    </source>
</evidence>
<dbReference type="eggNOG" id="COG0399">
    <property type="taxonomic scope" value="Bacteria"/>
</dbReference>
<dbReference type="GO" id="GO:0008483">
    <property type="term" value="F:transaminase activity"/>
    <property type="evidence" value="ECO:0007669"/>
    <property type="project" value="TreeGrafter"/>
</dbReference>
<keyword evidence="3 4" id="KW-0663">Pyridoxal phosphate</keyword>
<dbReference type="PANTHER" id="PTHR30244:SF34">
    <property type="entry name" value="DTDP-4-AMINO-4,6-DIDEOXYGALACTOSE TRANSAMINASE"/>
    <property type="match status" value="1"/>
</dbReference>
<dbReference type="KEGG" id="mai:MICA_1007"/>
<dbReference type="Proteomes" id="UP000009286">
    <property type="component" value="Chromosome"/>
</dbReference>
<dbReference type="PANTHER" id="PTHR30244">
    <property type="entry name" value="TRANSAMINASE"/>
    <property type="match status" value="1"/>
</dbReference>
<dbReference type="InterPro" id="IPR015424">
    <property type="entry name" value="PyrdxlP-dep_Trfase"/>
</dbReference>
<dbReference type="CDD" id="cd00616">
    <property type="entry name" value="AHBA_syn"/>
    <property type="match status" value="1"/>
</dbReference>
<dbReference type="GO" id="GO:0030170">
    <property type="term" value="F:pyridoxal phosphate binding"/>
    <property type="evidence" value="ECO:0007669"/>
    <property type="project" value="TreeGrafter"/>
</dbReference>